<protein>
    <submittedName>
        <fullName evidence="2">Uncharacterized protein</fullName>
    </submittedName>
</protein>
<comment type="caution">
    <text evidence="2">The sequence shown here is derived from an EMBL/GenBank/DDBJ whole genome shotgun (WGS) entry which is preliminary data.</text>
</comment>
<keyword evidence="3" id="KW-1185">Reference proteome</keyword>
<dbReference type="EMBL" id="CAAALY010256723">
    <property type="protein sequence ID" value="VEL38047.1"/>
    <property type="molecule type" value="Genomic_DNA"/>
</dbReference>
<feature type="region of interest" description="Disordered" evidence="1">
    <location>
        <begin position="21"/>
        <end position="85"/>
    </location>
</feature>
<accession>A0A448XJD0</accession>
<evidence type="ECO:0000313" key="2">
    <source>
        <dbReference type="EMBL" id="VEL38047.1"/>
    </source>
</evidence>
<proteinExistence type="predicted"/>
<name>A0A448XJD0_9PLAT</name>
<evidence type="ECO:0000256" key="1">
    <source>
        <dbReference type="SAM" id="MobiDB-lite"/>
    </source>
</evidence>
<dbReference type="AlphaFoldDB" id="A0A448XJD0"/>
<feature type="compositionally biased region" description="Acidic residues" evidence="1">
    <location>
        <begin position="34"/>
        <end position="60"/>
    </location>
</feature>
<reference evidence="2" key="1">
    <citation type="submission" date="2018-11" db="EMBL/GenBank/DDBJ databases">
        <authorList>
            <consortium name="Pathogen Informatics"/>
        </authorList>
    </citation>
    <scope>NUCLEOTIDE SEQUENCE</scope>
</reference>
<evidence type="ECO:0000313" key="3">
    <source>
        <dbReference type="Proteomes" id="UP000784294"/>
    </source>
</evidence>
<feature type="compositionally biased region" description="Polar residues" evidence="1">
    <location>
        <begin position="62"/>
        <end position="75"/>
    </location>
</feature>
<dbReference type="Proteomes" id="UP000784294">
    <property type="component" value="Unassembled WGS sequence"/>
</dbReference>
<organism evidence="2 3">
    <name type="scientific">Protopolystoma xenopodis</name>
    <dbReference type="NCBI Taxonomy" id="117903"/>
    <lineage>
        <taxon>Eukaryota</taxon>
        <taxon>Metazoa</taxon>
        <taxon>Spiralia</taxon>
        <taxon>Lophotrochozoa</taxon>
        <taxon>Platyhelminthes</taxon>
        <taxon>Monogenea</taxon>
        <taxon>Polyopisthocotylea</taxon>
        <taxon>Polystomatidea</taxon>
        <taxon>Polystomatidae</taxon>
        <taxon>Protopolystoma</taxon>
    </lineage>
</organism>
<sequence length="85" mass="9682">MLFLLRQAKYGVVVGHGDDEESLVFEDVRGRKDEEEELEEYETEEDFDDDDDNDEDEDGSQMEANGNVDSSSISTMDLARKRASI</sequence>
<gene>
    <name evidence="2" type="ORF">PXEA_LOCUS31487</name>
</gene>